<keyword evidence="6" id="KW-1185">Reference proteome</keyword>
<organism evidence="5 6">
    <name type="scientific">Dokdonia pacifica</name>
    <dbReference type="NCBI Taxonomy" id="1627892"/>
    <lineage>
        <taxon>Bacteria</taxon>
        <taxon>Pseudomonadati</taxon>
        <taxon>Bacteroidota</taxon>
        <taxon>Flavobacteriia</taxon>
        <taxon>Flavobacteriales</taxon>
        <taxon>Flavobacteriaceae</taxon>
        <taxon>Dokdonia</taxon>
    </lineage>
</organism>
<sequence length="482" mass="50894">MKLFKLFTSLLLVGVLFSCSDEEPIENTSAVEALDLVADLSTYTDSSLGMYKGVFTTADSQDRGTVEIKVINEDVAKASITYLNGVVEYFEGTIREQAGLAIGNEMSIAFYSNTRSSSFVFNVNDNGSNPTITDANSNSKASLITVVKENTRGAVVPLTGSFTTDDMSVTNASGTWSIIFNTGTGEGNDTDITTQTIFNTLDFGSTTGNEQSGCTASSGGGSTSCTVEGMYTSQGVDITWSGTHSYTTVSDCSTSSGTWSTANGLSGTFNTDLSCVFGCEGTLNTFAGVVVDADIFDNQTLTSTATSTSMGTIGVDADIDNVTVDLFHTFTGDLEMTLISPVGTMLDLTSDNGGSGESFTNTVFRDGAPNITTGSAPFTGEFQPEGGTFAATYDGEAIAGNWTLSIFDDAGGDTGTLNSWSIGFCDETIVDNFGSPVDQEDTNRSNEESGLTKIELKRLEKMKSLTQEEIELKRLKHKGLNN</sequence>
<dbReference type="Pfam" id="PF01483">
    <property type="entry name" value="P_proprotein"/>
    <property type="match status" value="1"/>
</dbReference>
<dbReference type="Gene3D" id="2.60.120.260">
    <property type="entry name" value="Galactose-binding domain-like"/>
    <property type="match status" value="1"/>
</dbReference>
<evidence type="ECO:0000256" key="2">
    <source>
        <dbReference type="ARBA" id="ARBA00022801"/>
    </source>
</evidence>
<name>A0A239CB15_9FLAO</name>
<evidence type="ECO:0000256" key="1">
    <source>
        <dbReference type="ARBA" id="ARBA00022670"/>
    </source>
</evidence>
<feature type="domain" description="P/Homo B" evidence="4">
    <location>
        <begin position="277"/>
        <end position="438"/>
    </location>
</feature>
<dbReference type="RefSeq" id="WP_089373189.1">
    <property type="nucleotide sequence ID" value="NZ_BMEP01000004.1"/>
</dbReference>
<evidence type="ECO:0000256" key="3">
    <source>
        <dbReference type="SAM" id="SignalP"/>
    </source>
</evidence>
<evidence type="ECO:0000313" key="5">
    <source>
        <dbReference type="EMBL" id="SNS16634.1"/>
    </source>
</evidence>
<dbReference type="PROSITE" id="PS51829">
    <property type="entry name" value="P_HOMO_B"/>
    <property type="match status" value="1"/>
</dbReference>
<accession>A0A239CB15</accession>
<dbReference type="GO" id="GO:0006508">
    <property type="term" value="P:proteolysis"/>
    <property type="evidence" value="ECO:0007669"/>
    <property type="project" value="UniProtKB-KW"/>
</dbReference>
<dbReference type="InterPro" id="IPR002884">
    <property type="entry name" value="P_dom"/>
</dbReference>
<keyword evidence="1" id="KW-0645">Protease</keyword>
<dbReference type="EMBL" id="FZNY01000007">
    <property type="protein sequence ID" value="SNS16634.1"/>
    <property type="molecule type" value="Genomic_DNA"/>
</dbReference>
<keyword evidence="2" id="KW-0378">Hydrolase</keyword>
<evidence type="ECO:0000313" key="6">
    <source>
        <dbReference type="Proteomes" id="UP000198379"/>
    </source>
</evidence>
<feature type="signal peptide" evidence="3">
    <location>
        <begin position="1"/>
        <end position="20"/>
    </location>
</feature>
<dbReference type="InterPro" id="IPR008979">
    <property type="entry name" value="Galactose-bd-like_sf"/>
</dbReference>
<reference evidence="5 6" key="1">
    <citation type="submission" date="2017-06" db="EMBL/GenBank/DDBJ databases">
        <authorList>
            <person name="Kim H.J."/>
            <person name="Triplett B.A."/>
        </authorList>
    </citation>
    <scope>NUCLEOTIDE SEQUENCE [LARGE SCALE GENOMIC DNA]</scope>
    <source>
        <strain evidence="5 6">DSM 25597</strain>
    </source>
</reference>
<dbReference type="GO" id="GO:0004252">
    <property type="term" value="F:serine-type endopeptidase activity"/>
    <property type="evidence" value="ECO:0007669"/>
    <property type="project" value="InterPro"/>
</dbReference>
<dbReference type="PROSITE" id="PS51257">
    <property type="entry name" value="PROKAR_LIPOPROTEIN"/>
    <property type="match status" value="1"/>
</dbReference>
<dbReference type="OrthoDB" id="1376866at2"/>
<dbReference type="Proteomes" id="UP000198379">
    <property type="component" value="Unassembled WGS sequence"/>
</dbReference>
<protein>
    <submittedName>
        <fullName evidence="5">Proprotein convertase P-domain-containing protein</fullName>
    </submittedName>
</protein>
<gene>
    <name evidence="5" type="ORF">SAMN06265376_107192</name>
</gene>
<feature type="chain" id="PRO_5012963893" evidence="3">
    <location>
        <begin position="21"/>
        <end position="482"/>
    </location>
</feature>
<evidence type="ECO:0000259" key="4">
    <source>
        <dbReference type="PROSITE" id="PS51829"/>
    </source>
</evidence>
<dbReference type="AlphaFoldDB" id="A0A239CB15"/>
<proteinExistence type="predicted"/>
<dbReference type="SUPFAM" id="SSF49785">
    <property type="entry name" value="Galactose-binding domain-like"/>
    <property type="match status" value="1"/>
</dbReference>
<keyword evidence="3" id="KW-0732">Signal</keyword>